<comment type="similarity">
    <text evidence="2 11">Belongs to the G-protein coupled receptor T2R family.</text>
</comment>
<comment type="caution">
    <text evidence="14">The sequence shown here is derived from an EMBL/GenBank/DDBJ whole genome shotgun (WGS) entry which is preliminary data.</text>
</comment>
<dbReference type="PANTHER" id="PTHR11394:SF160">
    <property type="entry name" value="TASTE RECEPTOR TYPE 2"/>
    <property type="match status" value="1"/>
</dbReference>
<feature type="transmembrane region" description="Helical" evidence="13">
    <location>
        <begin position="140"/>
        <end position="159"/>
    </location>
</feature>
<keyword evidence="7 12" id="KW-0297">G-protein coupled receptor</keyword>
<proteinExistence type="inferred from homology"/>
<dbReference type="InterPro" id="IPR007960">
    <property type="entry name" value="TAS2R"/>
</dbReference>
<dbReference type="Proteomes" id="UP000824782">
    <property type="component" value="Unassembled WGS sequence"/>
</dbReference>
<evidence type="ECO:0000313" key="15">
    <source>
        <dbReference type="Proteomes" id="UP000824782"/>
    </source>
</evidence>
<feature type="transmembrane region" description="Helical" evidence="13">
    <location>
        <begin position="234"/>
        <end position="260"/>
    </location>
</feature>
<name>A0AAV6ZL76_ENGPU</name>
<evidence type="ECO:0000256" key="4">
    <source>
        <dbReference type="ARBA" id="ARBA00022606"/>
    </source>
</evidence>
<evidence type="ECO:0000256" key="13">
    <source>
        <dbReference type="SAM" id="Phobius"/>
    </source>
</evidence>
<dbReference type="GO" id="GO:0033038">
    <property type="term" value="F:bitter taste receptor activity"/>
    <property type="evidence" value="ECO:0007669"/>
    <property type="project" value="InterPro"/>
</dbReference>
<sequence>MADTTESDSKLIYLILLVPGLMALIAGLVIHSFIIGVNVSDWWRGRSVTPVDLIVTSLGMSRICSQSTITLYLIVFTFFVNSLDSHVSLVIIYRMYAFFTYMNIWLTSLLSIVLCLKISNLHTRLFLYLRRIILHRTGRLIVVFGILSALNSLLSLLLATTKAPKNGTYNDVIDGPFTDCSHITSIYAFAVGGFFPLLFYSMSSVLLFVSLYHHTTRMKMSSNLSINLETYYSVMNFISCTFLYNTLYFIGHFVTIFYYYFYCINFTWILIVLGILSLPHSSYLIYKTAKLRSQMFKVLQDVTGFFFQSRNSENIENIEIVSI</sequence>
<keyword evidence="4 12" id="KW-0716">Sensory transduction</keyword>
<evidence type="ECO:0000256" key="8">
    <source>
        <dbReference type="ARBA" id="ARBA00023136"/>
    </source>
</evidence>
<evidence type="ECO:0000256" key="5">
    <source>
        <dbReference type="ARBA" id="ARBA00022692"/>
    </source>
</evidence>
<feature type="transmembrane region" description="Helical" evidence="13">
    <location>
        <begin position="69"/>
        <end position="92"/>
    </location>
</feature>
<dbReference type="Pfam" id="PF05296">
    <property type="entry name" value="TAS2R"/>
    <property type="match status" value="1"/>
</dbReference>
<keyword evidence="3 12" id="KW-0919">Taste</keyword>
<feature type="transmembrane region" description="Helical" evidence="13">
    <location>
        <begin position="12"/>
        <end position="37"/>
    </location>
</feature>
<dbReference type="Gene3D" id="1.20.1070.10">
    <property type="entry name" value="Rhodopsin 7-helix transmembrane proteins"/>
    <property type="match status" value="1"/>
</dbReference>
<comment type="subcellular location">
    <subcellularLocation>
        <location evidence="1 12">Membrane</location>
        <topology evidence="1 12">Multi-pass membrane protein</topology>
    </subcellularLocation>
</comment>
<feature type="transmembrane region" description="Helical" evidence="13">
    <location>
        <begin position="98"/>
        <end position="119"/>
    </location>
</feature>
<dbReference type="GO" id="GO:0016020">
    <property type="term" value="C:membrane"/>
    <property type="evidence" value="ECO:0007669"/>
    <property type="project" value="UniProtKB-SubCell"/>
</dbReference>
<keyword evidence="9 12" id="KW-0675">Receptor</keyword>
<accession>A0AAV6ZL76</accession>
<keyword evidence="10 12" id="KW-0807">Transducer</keyword>
<protein>
    <recommendedName>
        <fullName evidence="12">Taste receptor type 2</fullName>
    </recommendedName>
</protein>
<keyword evidence="8 12" id="KW-0472">Membrane</keyword>
<dbReference type="AlphaFoldDB" id="A0AAV6ZL76"/>
<feature type="transmembrane region" description="Helical" evidence="13">
    <location>
        <begin position="186"/>
        <end position="213"/>
    </location>
</feature>
<dbReference type="EMBL" id="WNYA01000451">
    <property type="protein sequence ID" value="KAG8548279.1"/>
    <property type="molecule type" value="Genomic_DNA"/>
</dbReference>
<evidence type="ECO:0000313" key="14">
    <source>
        <dbReference type="EMBL" id="KAG8548279.1"/>
    </source>
</evidence>
<dbReference type="PANTHER" id="PTHR11394">
    <property type="entry name" value="TASTE RECEPTOR TYPE 2"/>
    <property type="match status" value="1"/>
</dbReference>
<evidence type="ECO:0000256" key="9">
    <source>
        <dbReference type="ARBA" id="ARBA00023170"/>
    </source>
</evidence>
<evidence type="ECO:0000256" key="1">
    <source>
        <dbReference type="ARBA" id="ARBA00004141"/>
    </source>
</evidence>
<dbReference type="SUPFAM" id="SSF81321">
    <property type="entry name" value="Family A G protein-coupled receptor-like"/>
    <property type="match status" value="1"/>
</dbReference>
<keyword evidence="6 13" id="KW-1133">Transmembrane helix</keyword>
<dbReference type="GO" id="GO:0004930">
    <property type="term" value="F:G protein-coupled receptor activity"/>
    <property type="evidence" value="ECO:0007669"/>
    <property type="project" value="UniProtKB-KW"/>
</dbReference>
<evidence type="ECO:0000256" key="7">
    <source>
        <dbReference type="ARBA" id="ARBA00023040"/>
    </source>
</evidence>
<keyword evidence="15" id="KW-1185">Reference proteome</keyword>
<evidence type="ECO:0000256" key="6">
    <source>
        <dbReference type="ARBA" id="ARBA00022989"/>
    </source>
</evidence>
<evidence type="ECO:0000256" key="3">
    <source>
        <dbReference type="ARBA" id="ARBA00022480"/>
    </source>
</evidence>
<evidence type="ECO:0000256" key="2">
    <source>
        <dbReference type="ARBA" id="ARBA00007376"/>
    </source>
</evidence>
<evidence type="ECO:0000256" key="12">
    <source>
        <dbReference type="RuleBase" id="RU004424"/>
    </source>
</evidence>
<organism evidence="14 15">
    <name type="scientific">Engystomops pustulosus</name>
    <name type="common">Tungara frog</name>
    <name type="synonym">Physalaemus pustulosus</name>
    <dbReference type="NCBI Taxonomy" id="76066"/>
    <lineage>
        <taxon>Eukaryota</taxon>
        <taxon>Metazoa</taxon>
        <taxon>Chordata</taxon>
        <taxon>Craniata</taxon>
        <taxon>Vertebrata</taxon>
        <taxon>Euteleostomi</taxon>
        <taxon>Amphibia</taxon>
        <taxon>Batrachia</taxon>
        <taxon>Anura</taxon>
        <taxon>Neobatrachia</taxon>
        <taxon>Hyloidea</taxon>
        <taxon>Leptodactylidae</taxon>
        <taxon>Leiuperinae</taxon>
        <taxon>Engystomops</taxon>
    </lineage>
</organism>
<reference evidence="14" key="1">
    <citation type="thesis" date="2020" institute="ProQuest LLC" country="789 East Eisenhower Parkway, Ann Arbor, MI, USA">
        <title>Comparative Genomics and Chromosome Evolution.</title>
        <authorList>
            <person name="Mudd A.B."/>
        </authorList>
    </citation>
    <scope>NUCLEOTIDE SEQUENCE</scope>
    <source>
        <strain evidence="14">237g6f4</strain>
        <tissue evidence="14">Blood</tissue>
    </source>
</reference>
<evidence type="ECO:0000256" key="11">
    <source>
        <dbReference type="RuleBase" id="RU004423"/>
    </source>
</evidence>
<feature type="transmembrane region" description="Helical" evidence="13">
    <location>
        <begin position="266"/>
        <end position="286"/>
    </location>
</feature>
<evidence type="ECO:0000256" key="10">
    <source>
        <dbReference type="ARBA" id="ARBA00023224"/>
    </source>
</evidence>
<gene>
    <name evidence="14" type="ORF">GDO81_025893</name>
</gene>
<keyword evidence="5 12" id="KW-0812">Transmembrane</keyword>